<dbReference type="SMART" id="SM00448">
    <property type="entry name" value="REC"/>
    <property type="match status" value="1"/>
</dbReference>
<accession>A0A2Z6E5M7</accession>
<dbReference type="SUPFAM" id="SSF52172">
    <property type="entry name" value="CheY-like"/>
    <property type="match status" value="1"/>
</dbReference>
<dbReference type="GO" id="GO:0000160">
    <property type="term" value="P:phosphorelay signal transduction system"/>
    <property type="evidence" value="ECO:0007669"/>
    <property type="project" value="InterPro"/>
</dbReference>
<evidence type="ECO:0000313" key="4">
    <source>
        <dbReference type="EMBL" id="BBD79818.1"/>
    </source>
</evidence>
<dbReference type="CDD" id="cd17546">
    <property type="entry name" value="REC_hyHK_CKI1_RcsC-like"/>
    <property type="match status" value="1"/>
</dbReference>
<dbReference type="InterPro" id="IPR011006">
    <property type="entry name" value="CheY-like_superfamily"/>
</dbReference>
<dbReference type="SUPFAM" id="SSF47226">
    <property type="entry name" value="Histidine-containing phosphotransfer domain, HPT domain"/>
    <property type="match status" value="1"/>
</dbReference>
<dbReference type="Gene3D" id="1.20.120.160">
    <property type="entry name" value="HPT domain"/>
    <property type="match status" value="1"/>
</dbReference>
<dbReference type="InterPro" id="IPR001789">
    <property type="entry name" value="Sig_transdc_resp-reg_receiver"/>
</dbReference>
<dbReference type="InterPro" id="IPR036641">
    <property type="entry name" value="HPT_dom_sf"/>
</dbReference>
<dbReference type="PANTHER" id="PTHR44591:SF3">
    <property type="entry name" value="RESPONSE REGULATORY DOMAIN-CONTAINING PROTEIN"/>
    <property type="match status" value="1"/>
</dbReference>
<reference evidence="5" key="2">
    <citation type="submission" date="2018-06" db="EMBL/GenBank/DDBJ databases">
        <title>Genome sequence of Rhodanobacteraceae bacterium strain Dysh456.</title>
        <authorList>
            <person name="Fukui M."/>
        </authorList>
    </citation>
    <scope>NUCLEOTIDE SEQUENCE [LARGE SCALE GENOMIC DNA]</scope>
    <source>
        <strain evidence="5">Dysh456</strain>
    </source>
</reference>
<dbReference type="Gene3D" id="3.40.50.2300">
    <property type="match status" value="1"/>
</dbReference>
<name>A0A2Z6E5M7_9GAMM</name>
<evidence type="ECO:0000259" key="3">
    <source>
        <dbReference type="PROSITE" id="PS50110"/>
    </source>
</evidence>
<dbReference type="PANTHER" id="PTHR44591">
    <property type="entry name" value="STRESS RESPONSE REGULATOR PROTEIN 1"/>
    <property type="match status" value="1"/>
</dbReference>
<dbReference type="KEGG" id="rbd:ALSL_1156"/>
<keyword evidence="4" id="KW-0808">Transferase</keyword>
<dbReference type="GO" id="GO:0016301">
    <property type="term" value="F:kinase activity"/>
    <property type="evidence" value="ECO:0007669"/>
    <property type="project" value="UniProtKB-KW"/>
</dbReference>
<evidence type="ECO:0000313" key="5">
    <source>
        <dbReference type="Proteomes" id="UP000270530"/>
    </source>
</evidence>
<dbReference type="Pfam" id="PF00072">
    <property type="entry name" value="Response_reg"/>
    <property type="match status" value="1"/>
</dbReference>
<dbReference type="AlphaFoldDB" id="A0A2Z6E5M7"/>
<feature type="modified residue" description="4-aspartylphosphate" evidence="2">
    <location>
        <position position="47"/>
    </location>
</feature>
<dbReference type="InterPro" id="IPR050595">
    <property type="entry name" value="Bact_response_regulator"/>
</dbReference>
<evidence type="ECO:0000256" key="1">
    <source>
        <dbReference type="ARBA" id="ARBA00022553"/>
    </source>
</evidence>
<keyword evidence="5" id="KW-1185">Reference proteome</keyword>
<organism evidence="4 5">
    <name type="scientific">Aerosticca soli</name>
    <dbReference type="NCBI Taxonomy" id="2010829"/>
    <lineage>
        <taxon>Bacteria</taxon>
        <taxon>Pseudomonadati</taxon>
        <taxon>Pseudomonadota</taxon>
        <taxon>Gammaproteobacteria</taxon>
        <taxon>Lysobacterales</taxon>
        <taxon>Rhodanobacteraceae</taxon>
        <taxon>Aerosticca</taxon>
    </lineage>
</organism>
<keyword evidence="1 2" id="KW-0597">Phosphoprotein</keyword>
<dbReference type="PROSITE" id="PS50110">
    <property type="entry name" value="RESPONSE_REGULATORY"/>
    <property type="match status" value="1"/>
</dbReference>
<feature type="domain" description="Response regulatory" evidence="3">
    <location>
        <begin position="1"/>
        <end position="116"/>
    </location>
</feature>
<dbReference type="Proteomes" id="UP000270530">
    <property type="component" value="Chromosome"/>
</dbReference>
<reference evidence="5" key="1">
    <citation type="submission" date="2018-04" db="EMBL/GenBank/DDBJ databases">
        <authorList>
            <person name="Watanabe M."/>
            <person name="Kojima H."/>
        </authorList>
    </citation>
    <scope>NUCLEOTIDE SEQUENCE [LARGE SCALE GENOMIC DNA]</scope>
    <source>
        <strain evidence="5">Dysh456</strain>
    </source>
</reference>
<keyword evidence="4" id="KW-0418">Kinase</keyword>
<gene>
    <name evidence="4" type="ORF">ALSL_1156</name>
</gene>
<sequence length="226" mass="23152">MADDDPASRLVLVTGLERLGADVSACADGGSALAVAGATAFDLLLLDVHMPDLGACALLTALRGDPKAASRHAPAVATSAELPAHERRRLLALGFADTLAKPCDLAALGRLLAFFTASAPLLDDATALAASGDAATLEALRRLLGEELHGLLRDLDHGAGQPEEWIDRLHRLRASCGFCGASALADQAARLLARLRSGRTPAPGECAAFRGTLTGTLAALGHATPD</sequence>
<evidence type="ECO:0000256" key="2">
    <source>
        <dbReference type="PROSITE-ProRule" id="PRU00169"/>
    </source>
</evidence>
<protein>
    <submittedName>
        <fullName evidence="4">Sensory box histidine kinase/response regulator</fullName>
    </submittedName>
</protein>
<proteinExistence type="predicted"/>
<dbReference type="EMBL" id="AP018560">
    <property type="protein sequence ID" value="BBD79818.1"/>
    <property type="molecule type" value="Genomic_DNA"/>
</dbReference>